<dbReference type="EMBL" id="DVNZ01000037">
    <property type="protein sequence ID" value="HIU93742.1"/>
    <property type="molecule type" value="Genomic_DNA"/>
</dbReference>
<evidence type="ECO:0000256" key="1">
    <source>
        <dbReference type="ARBA" id="ARBA00022448"/>
    </source>
</evidence>
<feature type="non-terminal residue" evidence="3">
    <location>
        <position position="129"/>
    </location>
</feature>
<protein>
    <submittedName>
        <fullName evidence="3">ABC transporter ATP-binding protein</fullName>
    </submittedName>
</protein>
<dbReference type="Gene3D" id="3.40.50.300">
    <property type="entry name" value="P-loop containing nucleotide triphosphate hydrolases"/>
    <property type="match status" value="1"/>
</dbReference>
<dbReference type="AlphaFoldDB" id="A0A9D1N2T7"/>
<dbReference type="Pfam" id="PF00005">
    <property type="entry name" value="ABC_tran"/>
    <property type="match status" value="1"/>
</dbReference>
<dbReference type="Proteomes" id="UP000824128">
    <property type="component" value="Unassembled WGS sequence"/>
</dbReference>
<keyword evidence="3" id="KW-0067">ATP-binding</keyword>
<organism evidence="3 4">
    <name type="scientific">Candidatus Aphodomorpha intestinavium</name>
    <dbReference type="NCBI Taxonomy" id="2840672"/>
    <lineage>
        <taxon>Bacteria</taxon>
        <taxon>Bacillati</taxon>
        <taxon>Bacillota</taxon>
        <taxon>Clostridia</taxon>
        <taxon>Eubacteriales</taxon>
        <taxon>Candidatus Aphodomorpha</taxon>
    </lineage>
</organism>
<reference evidence="3" key="1">
    <citation type="submission" date="2020-10" db="EMBL/GenBank/DDBJ databases">
        <authorList>
            <person name="Gilroy R."/>
        </authorList>
    </citation>
    <scope>NUCLEOTIDE SEQUENCE</scope>
    <source>
        <strain evidence="3">ChiGjej2B2-16831</strain>
    </source>
</reference>
<keyword evidence="1" id="KW-0813">Transport</keyword>
<evidence type="ECO:0000313" key="3">
    <source>
        <dbReference type="EMBL" id="HIU93742.1"/>
    </source>
</evidence>
<sequence length="129" mass="13620">MIELSGVTVRFGARTALSNFSARLPDEGTVALRGASGAGKTTLLRVLAGLLRPDAGTVTGLTGRRIGFVFQEDRLLPWRTALQNVALVSDEARAKELLKRLDLGGALALRPAALSGGMRRRVAIARALA</sequence>
<dbReference type="SUPFAM" id="SSF52540">
    <property type="entry name" value="P-loop containing nucleoside triphosphate hydrolases"/>
    <property type="match status" value="1"/>
</dbReference>
<keyword evidence="3" id="KW-0547">Nucleotide-binding</keyword>
<dbReference type="PANTHER" id="PTHR42788">
    <property type="entry name" value="TAURINE IMPORT ATP-BINDING PROTEIN-RELATED"/>
    <property type="match status" value="1"/>
</dbReference>
<dbReference type="InterPro" id="IPR003439">
    <property type="entry name" value="ABC_transporter-like_ATP-bd"/>
</dbReference>
<accession>A0A9D1N2T7</accession>
<dbReference type="GO" id="GO:0016887">
    <property type="term" value="F:ATP hydrolysis activity"/>
    <property type="evidence" value="ECO:0007669"/>
    <property type="project" value="InterPro"/>
</dbReference>
<evidence type="ECO:0000313" key="4">
    <source>
        <dbReference type="Proteomes" id="UP000824128"/>
    </source>
</evidence>
<proteinExistence type="predicted"/>
<evidence type="ECO:0000259" key="2">
    <source>
        <dbReference type="Pfam" id="PF00005"/>
    </source>
</evidence>
<feature type="domain" description="ABC transporter" evidence="2">
    <location>
        <begin position="17"/>
        <end position="129"/>
    </location>
</feature>
<comment type="caution">
    <text evidence="3">The sequence shown here is derived from an EMBL/GenBank/DDBJ whole genome shotgun (WGS) entry which is preliminary data.</text>
</comment>
<dbReference type="InterPro" id="IPR050166">
    <property type="entry name" value="ABC_transporter_ATP-bind"/>
</dbReference>
<gene>
    <name evidence="3" type="ORF">IAD24_01155</name>
</gene>
<name>A0A9D1N2T7_9FIRM</name>
<dbReference type="InterPro" id="IPR027417">
    <property type="entry name" value="P-loop_NTPase"/>
</dbReference>
<reference evidence="3" key="2">
    <citation type="journal article" date="2021" name="PeerJ">
        <title>Extensive microbial diversity within the chicken gut microbiome revealed by metagenomics and culture.</title>
        <authorList>
            <person name="Gilroy R."/>
            <person name="Ravi A."/>
            <person name="Getino M."/>
            <person name="Pursley I."/>
            <person name="Horton D.L."/>
            <person name="Alikhan N.F."/>
            <person name="Baker D."/>
            <person name="Gharbi K."/>
            <person name="Hall N."/>
            <person name="Watson M."/>
            <person name="Adriaenssens E.M."/>
            <person name="Foster-Nyarko E."/>
            <person name="Jarju S."/>
            <person name="Secka A."/>
            <person name="Antonio M."/>
            <person name="Oren A."/>
            <person name="Chaudhuri R.R."/>
            <person name="La Ragione R."/>
            <person name="Hildebrand F."/>
            <person name="Pallen M.J."/>
        </authorList>
    </citation>
    <scope>NUCLEOTIDE SEQUENCE</scope>
    <source>
        <strain evidence="3">ChiGjej2B2-16831</strain>
    </source>
</reference>
<dbReference type="GO" id="GO:0005524">
    <property type="term" value="F:ATP binding"/>
    <property type="evidence" value="ECO:0007669"/>
    <property type="project" value="UniProtKB-KW"/>
</dbReference>
<dbReference type="PANTHER" id="PTHR42788:SF13">
    <property type="entry name" value="ALIPHATIC SULFONATES IMPORT ATP-BINDING PROTEIN SSUB"/>
    <property type="match status" value="1"/>
</dbReference>